<feature type="compositionally biased region" description="Gly residues" evidence="1">
    <location>
        <begin position="18"/>
        <end position="39"/>
    </location>
</feature>
<feature type="region of interest" description="Disordered" evidence="1">
    <location>
        <begin position="204"/>
        <end position="231"/>
    </location>
</feature>
<sequence>MGTIHIQTWAGDRTPPAAGGGSERAGGQAGRRAGGQAEGGGEESSRVLWISTPVRAPGGPGRGRRAGGGGSTTVGPGRSWSAWRGALARSWRCLRSLGSPLAASPASRAGEPARRSNCPAPRSPGRGRGGRCLPGLRLLCSWRPEPGGREGTARGGTRPEPGLAGPPRLLAPPRRGPQTGPFSRHLRALLSLRPLPRQAWRFLPLGNRSRGGKPRSGPQKGCGPNSHSLRNKMYLGSWSQKEEKARRWLPPTTFRTLARISKHLTLTTLQQG</sequence>
<feature type="compositionally biased region" description="Low complexity" evidence="1">
    <location>
        <begin position="155"/>
        <end position="177"/>
    </location>
</feature>
<feature type="region of interest" description="Disordered" evidence="1">
    <location>
        <begin position="101"/>
        <end position="130"/>
    </location>
</feature>
<feature type="compositionally biased region" description="Gly residues" evidence="1">
    <location>
        <begin position="58"/>
        <end position="72"/>
    </location>
</feature>
<reference evidence="3" key="1">
    <citation type="submission" date="2025-08" db="UniProtKB">
        <authorList>
            <consortium name="RefSeq"/>
        </authorList>
    </citation>
    <scope>IDENTIFICATION</scope>
    <source>
        <tissue evidence="3">Spleen</tissue>
    </source>
</reference>
<dbReference type="Proteomes" id="UP000515140">
    <property type="component" value="Unplaced"/>
</dbReference>
<protein>
    <submittedName>
        <fullName evidence="3">Uncharacterized protein LOC110216668</fullName>
    </submittedName>
</protein>
<proteinExistence type="predicted"/>
<gene>
    <name evidence="3" type="primary">LOC110216668</name>
</gene>
<feature type="compositionally biased region" description="Low complexity" evidence="1">
    <location>
        <begin position="101"/>
        <end position="110"/>
    </location>
</feature>
<feature type="region of interest" description="Disordered" evidence="1">
    <location>
        <begin position="1"/>
        <end position="79"/>
    </location>
</feature>
<dbReference type="InParanoid" id="A0A6P5L7B6"/>
<dbReference type="RefSeq" id="XP_020854190.1">
    <property type="nucleotide sequence ID" value="XM_020998531.1"/>
</dbReference>
<evidence type="ECO:0000313" key="2">
    <source>
        <dbReference type="Proteomes" id="UP000515140"/>
    </source>
</evidence>
<dbReference type="KEGG" id="pcw:110216668"/>
<keyword evidence="2" id="KW-1185">Reference proteome</keyword>
<name>A0A6P5L7B6_PHACI</name>
<organism evidence="2 3">
    <name type="scientific">Phascolarctos cinereus</name>
    <name type="common">Koala</name>
    <dbReference type="NCBI Taxonomy" id="38626"/>
    <lineage>
        <taxon>Eukaryota</taxon>
        <taxon>Metazoa</taxon>
        <taxon>Chordata</taxon>
        <taxon>Craniata</taxon>
        <taxon>Vertebrata</taxon>
        <taxon>Euteleostomi</taxon>
        <taxon>Mammalia</taxon>
        <taxon>Metatheria</taxon>
        <taxon>Diprotodontia</taxon>
        <taxon>Phascolarctidae</taxon>
        <taxon>Phascolarctos</taxon>
    </lineage>
</organism>
<evidence type="ECO:0000313" key="3">
    <source>
        <dbReference type="RefSeq" id="XP_020854190.1"/>
    </source>
</evidence>
<feature type="region of interest" description="Disordered" evidence="1">
    <location>
        <begin position="143"/>
        <end position="179"/>
    </location>
</feature>
<dbReference type="AlphaFoldDB" id="A0A6P5L7B6"/>
<dbReference type="GeneID" id="110216668"/>
<accession>A0A6P5L7B6</accession>
<evidence type="ECO:0000256" key="1">
    <source>
        <dbReference type="SAM" id="MobiDB-lite"/>
    </source>
</evidence>